<dbReference type="InterPro" id="IPR040911">
    <property type="entry name" value="Exostosin_GT47"/>
</dbReference>
<gene>
    <name evidence="6" type="ORF">HXX76_006810</name>
</gene>
<reference evidence="6" key="1">
    <citation type="journal article" date="2020" name="bioRxiv">
        <title>Comparative genomics of Chlamydomonas.</title>
        <authorList>
            <person name="Craig R.J."/>
            <person name="Hasan A.R."/>
            <person name="Ness R.W."/>
            <person name="Keightley P.D."/>
        </authorList>
    </citation>
    <scope>NUCLEOTIDE SEQUENCE</scope>
    <source>
        <strain evidence="6">SAG 7.73</strain>
    </source>
</reference>
<feature type="compositionally biased region" description="Low complexity" evidence="4">
    <location>
        <begin position="406"/>
        <end position="416"/>
    </location>
</feature>
<organism evidence="6 7">
    <name type="scientific">Chlamydomonas incerta</name>
    <dbReference type="NCBI Taxonomy" id="51695"/>
    <lineage>
        <taxon>Eukaryota</taxon>
        <taxon>Viridiplantae</taxon>
        <taxon>Chlorophyta</taxon>
        <taxon>core chlorophytes</taxon>
        <taxon>Chlorophyceae</taxon>
        <taxon>CS clade</taxon>
        <taxon>Chlamydomonadales</taxon>
        <taxon>Chlamydomonadaceae</taxon>
        <taxon>Chlamydomonas</taxon>
    </lineage>
</organism>
<feature type="compositionally biased region" description="Basic residues" evidence="4">
    <location>
        <begin position="365"/>
        <end position="385"/>
    </location>
</feature>
<feature type="region of interest" description="Disordered" evidence="4">
    <location>
        <begin position="617"/>
        <end position="651"/>
    </location>
</feature>
<feature type="compositionally biased region" description="Gly residues" evidence="4">
    <location>
        <begin position="629"/>
        <end position="638"/>
    </location>
</feature>
<dbReference type="PANTHER" id="PTHR11062:SF376">
    <property type="entry name" value="EXOSTOSIN FAMILY PROTEIN"/>
    <property type="match status" value="1"/>
</dbReference>
<protein>
    <recommendedName>
        <fullName evidence="5">Exostosin GT47 domain-containing protein</fullName>
    </recommendedName>
</protein>
<keyword evidence="3" id="KW-0333">Golgi apparatus</keyword>
<dbReference type="OrthoDB" id="1924787at2759"/>
<sequence length="857" mass="91103">MSACHTTAAERPGSRPLYGTWSLKNCNCYRQLARVGCPPELKGECLYPALQGNRSVACFEVEGAGEEEQTSDLPLEGFAHPSLVWYWGQPLLGRAAMNRTSPPPSHLLPNGMHQLPLDACAQRCHDRGICAAQQPLQAAAAGREQGRAPRAQAPAGGGELGVDGVDGVGTGGRCICAASYTGAACEQAVAEDCYGSCNGGTCIQGFCHCPPGRWGLACTNTERWNSSAGWLPSVAGPRIYVYNLPQEVAHRITNDGDTTRDGMYRGEEMFLQELFAAAATAAVKPPGLSAPKALAATPRAGAAAARAAAAAEQGGGEEAEAEVEDAGDHQGRRANEEMQAEGQQRSPKRKPARHQGKRGPDGTHGKHGQHRRAAKHHGDHAHHQARGLAVAGKGMAGVGHDGGSGRDTSSSSSSGSSSGGGGLAAEAVLTQNPWEANLFIVPMWSIWQSGNVASPAVLMRRVIAHLKAGYPFWEPMGGRNHVFWASNDRGVCDWQELEPDLRAPIMVTHFGQAPRVPPFHILSVLGDSSWRTVLRGHLQGALQREKVPVAKGFQPNNHADVQAEYAPCYRPEKDVLAPPVVPEWVVPYSHAVYGPRHDTFRTATRTAAGAGAGLGSGAAAGGDDTAGGSSNGSNGGNDRGSSGNKRGQQQASITAVALPERNITLFFSGGIRPEQLYYSQGVRQAVMRMAGGGKAGEGSAGADAADFGAWNRPDFVLSIAGQHSQTLMAASHFCLAPSGWGWGVRLLEAVAVGCVPVVVQDNVYQPLWDVVPYDEFAVVLPRAQLHRLPQLLEAVGPAQLAALQAGLARWHRAFLYRHHNPFGLAFNYTLAALRRRLTSLNSAHCRRRRRRRRGRSQ</sequence>
<keyword evidence="7" id="KW-1185">Reference proteome</keyword>
<evidence type="ECO:0000313" key="7">
    <source>
        <dbReference type="Proteomes" id="UP000650467"/>
    </source>
</evidence>
<dbReference type="Pfam" id="PF03016">
    <property type="entry name" value="Exostosin_GT47"/>
    <property type="match status" value="1"/>
</dbReference>
<feature type="compositionally biased region" description="Basic and acidic residues" evidence="4">
    <location>
        <begin position="326"/>
        <end position="336"/>
    </location>
</feature>
<evidence type="ECO:0000256" key="3">
    <source>
        <dbReference type="ARBA" id="ARBA00023034"/>
    </source>
</evidence>
<feature type="domain" description="Exostosin GT47" evidence="5">
    <location>
        <begin position="659"/>
        <end position="794"/>
    </location>
</feature>
<dbReference type="EMBL" id="JAEHOC010000013">
    <property type="protein sequence ID" value="KAG2436512.1"/>
    <property type="molecule type" value="Genomic_DNA"/>
</dbReference>
<feature type="region of interest" description="Disordered" evidence="4">
    <location>
        <begin position="306"/>
        <end position="423"/>
    </location>
</feature>
<comment type="similarity">
    <text evidence="2">Belongs to the glycosyltransferase 47 family.</text>
</comment>
<dbReference type="GO" id="GO:0000139">
    <property type="term" value="C:Golgi membrane"/>
    <property type="evidence" value="ECO:0007669"/>
    <property type="project" value="UniProtKB-SubCell"/>
</dbReference>
<evidence type="ECO:0000259" key="5">
    <source>
        <dbReference type="Pfam" id="PF03016"/>
    </source>
</evidence>
<feature type="compositionally biased region" description="Acidic residues" evidence="4">
    <location>
        <begin position="315"/>
        <end position="325"/>
    </location>
</feature>
<dbReference type="Proteomes" id="UP000650467">
    <property type="component" value="Unassembled WGS sequence"/>
</dbReference>
<dbReference type="InterPro" id="IPR004263">
    <property type="entry name" value="Exostosin"/>
</dbReference>
<comment type="caution">
    <text evidence="6">The sequence shown here is derived from an EMBL/GenBank/DDBJ whole genome shotgun (WGS) entry which is preliminary data.</text>
</comment>
<dbReference type="AlphaFoldDB" id="A0A835W0X5"/>
<dbReference type="PANTHER" id="PTHR11062">
    <property type="entry name" value="EXOSTOSIN HEPARAN SULFATE GLYCOSYLTRANSFERASE -RELATED"/>
    <property type="match status" value="1"/>
</dbReference>
<name>A0A835W0X5_CHLIN</name>
<evidence type="ECO:0000256" key="2">
    <source>
        <dbReference type="ARBA" id="ARBA00010271"/>
    </source>
</evidence>
<proteinExistence type="inferred from homology"/>
<evidence type="ECO:0000256" key="1">
    <source>
        <dbReference type="ARBA" id="ARBA00004323"/>
    </source>
</evidence>
<dbReference type="GO" id="GO:0016757">
    <property type="term" value="F:glycosyltransferase activity"/>
    <property type="evidence" value="ECO:0007669"/>
    <property type="project" value="InterPro"/>
</dbReference>
<accession>A0A835W0X5</accession>
<feature type="compositionally biased region" description="Basic residues" evidence="4">
    <location>
        <begin position="346"/>
        <end position="357"/>
    </location>
</feature>
<evidence type="ECO:0000256" key="4">
    <source>
        <dbReference type="SAM" id="MobiDB-lite"/>
    </source>
</evidence>
<evidence type="ECO:0000313" key="6">
    <source>
        <dbReference type="EMBL" id="KAG2436512.1"/>
    </source>
</evidence>
<comment type="subcellular location">
    <subcellularLocation>
        <location evidence="1">Golgi apparatus membrane</location>
        <topology evidence="1">Single-pass type II membrane protein</topology>
    </subcellularLocation>
</comment>